<dbReference type="Proteomes" id="UP001177021">
    <property type="component" value="Unassembled WGS sequence"/>
</dbReference>
<comment type="caution">
    <text evidence="1">The sequence shown here is derived from an EMBL/GenBank/DDBJ whole genome shotgun (WGS) entry which is preliminary data.</text>
</comment>
<name>A0ACB0IBK4_TRIPR</name>
<evidence type="ECO:0000313" key="2">
    <source>
        <dbReference type="Proteomes" id="UP001177021"/>
    </source>
</evidence>
<gene>
    <name evidence="1" type="ORF">MILVUS5_LOCUS1592</name>
</gene>
<evidence type="ECO:0000313" key="1">
    <source>
        <dbReference type="EMBL" id="CAJ2629658.1"/>
    </source>
</evidence>
<reference evidence="1" key="1">
    <citation type="submission" date="2023-10" db="EMBL/GenBank/DDBJ databases">
        <authorList>
            <person name="Rodriguez Cubillos JULIANA M."/>
            <person name="De Vega J."/>
        </authorList>
    </citation>
    <scope>NUCLEOTIDE SEQUENCE</scope>
</reference>
<organism evidence="1 2">
    <name type="scientific">Trifolium pratense</name>
    <name type="common">Red clover</name>
    <dbReference type="NCBI Taxonomy" id="57577"/>
    <lineage>
        <taxon>Eukaryota</taxon>
        <taxon>Viridiplantae</taxon>
        <taxon>Streptophyta</taxon>
        <taxon>Embryophyta</taxon>
        <taxon>Tracheophyta</taxon>
        <taxon>Spermatophyta</taxon>
        <taxon>Magnoliopsida</taxon>
        <taxon>eudicotyledons</taxon>
        <taxon>Gunneridae</taxon>
        <taxon>Pentapetalae</taxon>
        <taxon>rosids</taxon>
        <taxon>fabids</taxon>
        <taxon>Fabales</taxon>
        <taxon>Fabaceae</taxon>
        <taxon>Papilionoideae</taxon>
        <taxon>50 kb inversion clade</taxon>
        <taxon>NPAAA clade</taxon>
        <taxon>Hologalegina</taxon>
        <taxon>IRL clade</taxon>
        <taxon>Trifolieae</taxon>
        <taxon>Trifolium</taxon>
    </lineage>
</organism>
<sequence length="255" mass="28698">MVAKEFNSDQEAGNEENTMLQDQYYDNDDDETLSLSDLPNSTISPLWNDFSKEDGKNSIDNYNNDDDDDDNLFEFFSEEFNTSTIHDNIIFCGKLIPFKDHQHVPQNQKTSVLVPKTSLSSKSLKSSLKIKGKDDQEVKGSLNVKSFACDYTTMGGKVSLVRCPTKSRWFMFLFGLSSNSRSSSKEMQLSDIRNRQSRREPAMMFSAVPENGKEVVKSKKNGNCKGMWKLLNSMSIVLGCGNSKLANEVVKASFV</sequence>
<proteinExistence type="predicted"/>
<dbReference type="EMBL" id="CASHSV030000001">
    <property type="protein sequence ID" value="CAJ2629658.1"/>
    <property type="molecule type" value="Genomic_DNA"/>
</dbReference>
<protein>
    <submittedName>
        <fullName evidence="1">Uncharacterized protein</fullName>
    </submittedName>
</protein>
<accession>A0ACB0IBK4</accession>
<keyword evidence="2" id="KW-1185">Reference proteome</keyword>